<proteinExistence type="predicted"/>
<gene>
    <name evidence="2" type="ORF">TCMB3V08_LOCUS3571</name>
</gene>
<dbReference type="AlphaFoldDB" id="A0A7R9J1G3"/>
<accession>A0A7R9J1G3</accession>
<sequence>MVKKSEKKSFDKRGYFNFHPKGVIPIGGCIVQPTSDPVQEYAIQISSDSFLNGTVGLAAETRFDQERWLQGLREAARITLENSRMGESIIRDLETQGLQLNKEKQCCVEKLHEETIALRDEIDKNEGYGCLAPDPHPPTLPHQQTNRRALLDLQQAKATALTARGVVVPQSVSRWVAARQLLLNSVRVNLKQTNFMHIPSFGDLPCVRNLRQNFVQPIGEEMKLELKEKVQGVPIVIVVDKTSDSRGRCALAILFRTVAEAATQDVFLVNCLFLDKATGSTVCQAINGFITQYGIDFSDALIEFLGQYENKNASAEFLLEQQRDPVAWQSVKLQMLFIADSYKMFVGLINKLEGSKFPFAQLFWHELEALMSVLKRLYNGNFSERTRSLLSSITSVAKREELKQLCGCAHKSAMKLAKHMAPHTTNNFFKAAGELFNPAIAAQSLTADEKSVRKQFEVLPLFYKLTSDKCVEGYLYLHKVMGTTCREGKVCDIIQMLMAMKGQAKFQGGLPTLRGNDAAAILRLILMSTNMYR</sequence>
<feature type="domain" description="PH" evidence="1">
    <location>
        <begin position="1"/>
        <end position="77"/>
    </location>
</feature>
<evidence type="ECO:0000313" key="2">
    <source>
        <dbReference type="EMBL" id="CAD7570884.1"/>
    </source>
</evidence>
<dbReference type="InterPro" id="IPR001849">
    <property type="entry name" value="PH_domain"/>
</dbReference>
<organism evidence="2">
    <name type="scientific">Timema californicum</name>
    <name type="common">California timema</name>
    <name type="synonym">Walking stick</name>
    <dbReference type="NCBI Taxonomy" id="61474"/>
    <lineage>
        <taxon>Eukaryota</taxon>
        <taxon>Metazoa</taxon>
        <taxon>Ecdysozoa</taxon>
        <taxon>Arthropoda</taxon>
        <taxon>Hexapoda</taxon>
        <taxon>Insecta</taxon>
        <taxon>Pterygota</taxon>
        <taxon>Neoptera</taxon>
        <taxon>Polyneoptera</taxon>
        <taxon>Phasmatodea</taxon>
        <taxon>Timematodea</taxon>
        <taxon>Timematoidea</taxon>
        <taxon>Timematidae</taxon>
        <taxon>Timema</taxon>
    </lineage>
</organism>
<name>A0A7R9J1G3_TIMCA</name>
<evidence type="ECO:0000259" key="1">
    <source>
        <dbReference type="PROSITE" id="PS50003"/>
    </source>
</evidence>
<dbReference type="SUPFAM" id="SSF50729">
    <property type="entry name" value="PH domain-like"/>
    <property type="match status" value="1"/>
</dbReference>
<dbReference type="PROSITE" id="PS50003">
    <property type="entry name" value="PH_DOMAIN"/>
    <property type="match status" value="1"/>
</dbReference>
<reference evidence="2" key="1">
    <citation type="submission" date="2020-11" db="EMBL/GenBank/DDBJ databases">
        <authorList>
            <person name="Tran Van P."/>
        </authorList>
    </citation>
    <scope>NUCLEOTIDE SEQUENCE</scope>
</reference>
<protein>
    <submittedName>
        <fullName evidence="2">(California timema) hypothetical protein</fullName>
    </submittedName>
</protein>
<dbReference type="EMBL" id="OE180244">
    <property type="protein sequence ID" value="CAD7570884.1"/>
    <property type="molecule type" value="Genomic_DNA"/>
</dbReference>